<evidence type="ECO:0000313" key="3">
    <source>
        <dbReference type="EMBL" id="EFJ06239.1"/>
    </source>
</evidence>
<accession>D8TAN6</accession>
<dbReference type="PROSITE" id="PS51375">
    <property type="entry name" value="PPR"/>
    <property type="match status" value="1"/>
</dbReference>
<evidence type="ECO:0000256" key="2">
    <source>
        <dbReference type="PROSITE-ProRule" id="PRU00708"/>
    </source>
</evidence>
<dbReference type="Proteomes" id="UP000001514">
    <property type="component" value="Unassembled WGS sequence"/>
</dbReference>
<dbReference type="InterPro" id="IPR011990">
    <property type="entry name" value="TPR-like_helical_dom_sf"/>
</dbReference>
<dbReference type="GO" id="GO:0003723">
    <property type="term" value="F:RNA binding"/>
    <property type="evidence" value="ECO:0007669"/>
    <property type="project" value="InterPro"/>
</dbReference>
<dbReference type="STRING" id="88036.D8TAN6"/>
<dbReference type="AlphaFoldDB" id="D8TAN6"/>
<dbReference type="HOGENOM" id="CLU_002706_0_0_1"/>
<feature type="repeat" description="PPR" evidence="2">
    <location>
        <begin position="5"/>
        <end position="39"/>
    </location>
</feature>
<evidence type="ECO:0000256" key="1">
    <source>
        <dbReference type="ARBA" id="ARBA00022737"/>
    </source>
</evidence>
<dbReference type="InterPro" id="IPR046960">
    <property type="entry name" value="PPR_At4g14850-like_plant"/>
</dbReference>
<dbReference type="Gene3D" id="1.25.40.10">
    <property type="entry name" value="Tetratricopeptide repeat domain"/>
    <property type="match status" value="1"/>
</dbReference>
<dbReference type="EMBL" id="GL377704">
    <property type="protein sequence ID" value="EFJ06239.1"/>
    <property type="molecule type" value="Genomic_DNA"/>
</dbReference>
<protein>
    <recommendedName>
        <fullName evidence="5">Pentacotripeptide-repeat region of PRORP domain-containing protein</fullName>
    </recommendedName>
</protein>
<dbReference type="InParanoid" id="D8TAN6"/>
<dbReference type="Gramene" id="EFJ06239">
    <property type="protein sequence ID" value="EFJ06239"/>
    <property type="gene ID" value="SELMODRAFT_135764"/>
</dbReference>
<dbReference type="PANTHER" id="PTHR47926">
    <property type="entry name" value="PENTATRICOPEPTIDE REPEAT-CONTAINING PROTEIN"/>
    <property type="match status" value="1"/>
</dbReference>
<evidence type="ECO:0008006" key="5">
    <source>
        <dbReference type="Google" id="ProtNLM"/>
    </source>
</evidence>
<name>D8TAN6_SELML</name>
<dbReference type="KEGG" id="smo:SELMODRAFT_135764"/>
<organism evidence="4">
    <name type="scientific">Selaginella moellendorffii</name>
    <name type="common">Spikemoss</name>
    <dbReference type="NCBI Taxonomy" id="88036"/>
    <lineage>
        <taxon>Eukaryota</taxon>
        <taxon>Viridiplantae</taxon>
        <taxon>Streptophyta</taxon>
        <taxon>Embryophyta</taxon>
        <taxon>Tracheophyta</taxon>
        <taxon>Lycopodiopsida</taxon>
        <taxon>Selaginellales</taxon>
        <taxon>Selaginellaceae</taxon>
        <taxon>Selaginella</taxon>
    </lineage>
</organism>
<dbReference type="PANTHER" id="PTHR47926:SF533">
    <property type="entry name" value="DYW DOMAIN-CONTAINING PROTEIN"/>
    <property type="match status" value="1"/>
</dbReference>
<sequence length="169" mass="18657">MPQRSVLSWNALVTAYAHSGHRREAVIAFQEMELEGFKPDEAGLMSVITACGHIGLLSHGCRYLSRMESDCGVAPLREHYCRMIDVLGKIGLLAEAEELIESMPYEPNLVELVSLLGACDVHRDRERGARVAERVAGIDPSSAAPYLILANLSSERKKKRLARTLKQIG</sequence>
<dbReference type="NCBIfam" id="TIGR00756">
    <property type="entry name" value="PPR"/>
    <property type="match status" value="1"/>
</dbReference>
<evidence type="ECO:0000313" key="4">
    <source>
        <dbReference type="Proteomes" id="UP000001514"/>
    </source>
</evidence>
<dbReference type="InterPro" id="IPR002885">
    <property type="entry name" value="PPR_rpt"/>
</dbReference>
<gene>
    <name evidence="3" type="ORF">SELMODRAFT_135764</name>
</gene>
<keyword evidence="1" id="KW-0677">Repeat</keyword>
<proteinExistence type="predicted"/>
<dbReference type="Pfam" id="PF01535">
    <property type="entry name" value="PPR"/>
    <property type="match status" value="2"/>
</dbReference>
<reference evidence="3 4" key="1">
    <citation type="journal article" date="2011" name="Science">
        <title>The Selaginella genome identifies genetic changes associated with the evolution of vascular plants.</title>
        <authorList>
            <person name="Banks J.A."/>
            <person name="Nishiyama T."/>
            <person name="Hasebe M."/>
            <person name="Bowman J.L."/>
            <person name="Gribskov M."/>
            <person name="dePamphilis C."/>
            <person name="Albert V.A."/>
            <person name="Aono N."/>
            <person name="Aoyama T."/>
            <person name="Ambrose B.A."/>
            <person name="Ashton N.W."/>
            <person name="Axtell M.J."/>
            <person name="Barker E."/>
            <person name="Barker M.S."/>
            <person name="Bennetzen J.L."/>
            <person name="Bonawitz N.D."/>
            <person name="Chapple C."/>
            <person name="Cheng C."/>
            <person name="Correa L.G."/>
            <person name="Dacre M."/>
            <person name="DeBarry J."/>
            <person name="Dreyer I."/>
            <person name="Elias M."/>
            <person name="Engstrom E.M."/>
            <person name="Estelle M."/>
            <person name="Feng L."/>
            <person name="Finet C."/>
            <person name="Floyd S.K."/>
            <person name="Frommer W.B."/>
            <person name="Fujita T."/>
            <person name="Gramzow L."/>
            <person name="Gutensohn M."/>
            <person name="Harholt J."/>
            <person name="Hattori M."/>
            <person name="Heyl A."/>
            <person name="Hirai T."/>
            <person name="Hiwatashi Y."/>
            <person name="Ishikawa M."/>
            <person name="Iwata M."/>
            <person name="Karol K.G."/>
            <person name="Koehler B."/>
            <person name="Kolukisaoglu U."/>
            <person name="Kubo M."/>
            <person name="Kurata T."/>
            <person name="Lalonde S."/>
            <person name="Li K."/>
            <person name="Li Y."/>
            <person name="Litt A."/>
            <person name="Lyons E."/>
            <person name="Manning G."/>
            <person name="Maruyama T."/>
            <person name="Michael T.P."/>
            <person name="Mikami K."/>
            <person name="Miyazaki S."/>
            <person name="Morinaga S."/>
            <person name="Murata T."/>
            <person name="Mueller-Roeber B."/>
            <person name="Nelson D.R."/>
            <person name="Obara M."/>
            <person name="Oguri Y."/>
            <person name="Olmstead R.G."/>
            <person name="Onodera N."/>
            <person name="Petersen B.L."/>
            <person name="Pils B."/>
            <person name="Prigge M."/>
            <person name="Rensing S.A."/>
            <person name="Riano-Pachon D.M."/>
            <person name="Roberts A.W."/>
            <person name="Sato Y."/>
            <person name="Scheller H.V."/>
            <person name="Schulz B."/>
            <person name="Schulz C."/>
            <person name="Shakirov E.V."/>
            <person name="Shibagaki N."/>
            <person name="Shinohara N."/>
            <person name="Shippen D.E."/>
            <person name="Soerensen I."/>
            <person name="Sotooka R."/>
            <person name="Sugimoto N."/>
            <person name="Sugita M."/>
            <person name="Sumikawa N."/>
            <person name="Tanurdzic M."/>
            <person name="Theissen G."/>
            <person name="Ulvskov P."/>
            <person name="Wakazuki S."/>
            <person name="Weng J.K."/>
            <person name="Willats W.W."/>
            <person name="Wipf D."/>
            <person name="Wolf P.G."/>
            <person name="Yang L."/>
            <person name="Zimmer A.D."/>
            <person name="Zhu Q."/>
            <person name="Mitros T."/>
            <person name="Hellsten U."/>
            <person name="Loque D."/>
            <person name="Otillar R."/>
            <person name="Salamov A."/>
            <person name="Schmutz J."/>
            <person name="Shapiro H."/>
            <person name="Lindquist E."/>
            <person name="Lucas S."/>
            <person name="Rokhsar D."/>
            <person name="Grigoriev I.V."/>
        </authorList>
    </citation>
    <scope>NUCLEOTIDE SEQUENCE [LARGE SCALE GENOMIC DNA]</scope>
</reference>
<keyword evidence="4" id="KW-1185">Reference proteome</keyword>
<dbReference type="eggNOG" id="KOG4197">
    <property type="taxonomic scope" value="Eukaryota"/>
</dbReference>
<dbReference type="GO" id="GO:0009451">
    <property type="term" value="P:RNA modification"/>
    <property type="evidence" value="ECO:0007669"/>
    <property type="project" value="InterPro"/>
</dbReference>